<gene>
    <name evidence="11" type="ORF">DCMF_25890</name>
</gene>
<comment type="similarity">
    <text evidence="2 9">Belongs to the ABC-2 integral membrane protein family.</text>
</comment>
<feature type="domain" description="ABC transmembrane type-2" evidence="10">
    <location>
        <begin position="32"/>
        <end position="250"/>
    </location>
</feature>
<accession>A0A3G1KZ99</accession>
<keyword evidence="12" id="KW-1185">Reference proteome</keyword>
<dbReference type="GO" id="GO:0005886">
    <property type="term" value="C:plasma membrane"/>
    <property type="evidence" value="ECO:0007669"/>
    <property type="project" value="UniProtKB-SubCell"/>
</dbReference>
<dbReference type="KEGG" id="fwa:DCMF_25890"/>
<dbReference type="PANTHER" id="PTHR30413:SF8">
    <property type="entry name" value="TRANSPORT PERMEASE PROTEIN"/>
    <property type="match status" value="1"/>
</dbReference>
<evidence type="ECO:0000256" key="2">
    <source>
        <dbReference type="ARBA" id="ARBA00007783"/>
    </source>
</evidence>
<dbReference type="RefSeq" id="WP_148137104.1">
    <property type="nucleotide sequence ID" value="NZ_CP017634.1"/>
</dbReference>
<feature type="transmembrane region" description="Helical" evidence="9">
    <location>
        <begin position="172"/>
        <end position="189"/>
    </location>
</feature>
<dbReference type="EMBL" id="CP017634">
    <property type="protein sequence ID" value="ATW27727.1"/>
    <property type="molecule type" value="Genomic_DNA"/>
</dbReference>
<organism evidence="11 12">
    <name type="scientific">Formimonas warabiya</name>
    <dbReference type="NCBI Taxonomy" id="1761012"/>
    <lineage>
        <taxon>Bacteria</taxon>
        <taxon>Bacillati</taxon>
        <taxon>Bacillota</taxon>
        <taxon>Clostridia</taxon>
        <taxon>Eubacteriales</taxon>
        <taxon>Peptococcaceae</taxon>
        <taxon>Candidatus Formimonas</taxon>
    </lineage>
</organism>
<dbReference type="GO" id="GO:0015920">
    <property type="term" value="P:lipopolysaccharide transport"/>
    <property type="evidence" value="ECO:0007669"/>
    <property type="project" value="TreeGrafter"/>
</dbReference>
<feature type="transmembrane region" description="Helical" evidence="9">
    <location>
        <begin position="137"/>
        <end position="160"/>
    </location>
</feature>
<feature type="transmembrane region" description="Helical" evidence="9">
    <location>
        <begin position="228"/>
        <end position="248"/>
    </location>
</feature>
<protein>
    <recommendedName>
        <fullName evidence="9">Transport permease protein</fullName>
    </recommendedName>
</protein>
<evidence type="ECO:0000256" key="5">
    <source>
        <dbReference type="ARBA" id="ARBA00022519"/>
    </source>
</evidence>
<dbReference type="Pfam" id="PF01061">
    <property type="entry name" value="ABC2_membrane"/>
    <property type="match status" value="1"/>
</dbReference>
<dbReference type="InterPro" id="IPR047817">
    <property type="entry name" value="ABC2_TM_bact-type"/>
</dbReference>
<keyword evidence="7 9" id="KW-1133">Transmembrane helix</keyword>
<evidence type="ECO:0000256" key="8">
    <source>
        <dbReference type="ARBA" id="ARBA00023136"/>
    </source>
</evidence>
<feature type="transmembrane region" description="Helical" evidence="9">
    <location>
        <begin position="31"/>
        <end position="51"/>
    </location>
</feature>
<evidence type="ECO:0000256" key="9">
    <source>
        <dbReference type="RuleBase" id="RU361157"/>
    </source>
</evidence>
<feature type="transmembrane region" description="Helical" evidence="9">
    <location>
        <begin position="104"/>
        <end position="131"/>
    </location>
</feature>
<dbReference type="GO" id="GO:0140359">
    <property type="term" value="F:ABC-type transporter activity"/>
    <property type="evidence" value="ECO:0007669"/>
    <property type="project" value="InterPro"/>
</dbReference>
<dbReference type="InterPro" id="IPR013525">
    <property type="entry name" value="ABC2_TM"/>
</dbReference>
<sequence>MISQLKELYLYREMLKNLVSMELRARYKGSVLGFVWTFINPLLMLVIYSFVFSFVMRIKIENYSMFLFVGLLPWTFFQNSILMSSPCIVSNGNLVKKIYFPTEILPLSIVIANLLNYIFSLAILLPALYLFGIKLTGWISLFPIILLVQLILVSGISLLISSLNVYFRDLQHIVNVFLMAWFYITPILFPPTVIPENYKWLIEANPMAPIIIAYQDIFFYGKSPSGTSLFEVFLVALVISVTGFLIFGELKRNFAEEI</sequence>
<evidence type="ECO:0000259" key="10">
    <source>
        <dbReference type="PROSITE" id="PS51012"/>
    </source>
</evidence>
<reference evidence="11 12" key="1">
    <citation type="submission" date="2016-10" db="EMBL/GenBank/DDBJ databases">
        <title>Complete Genome Sequence of Peptococcaceae strain DCMF.</title>
        <authorList>
            <person name="Edwards R.J."/>
            <person name="Holland S.I."/>
            <person name="Deshpande N.P."/>
            <person name="Wong Y.K."/>
            <person name="Ertan H."/>
            <person name="Manefield M."/>
            <person name="Russell T.L."/>
            <person name="Lee M.J."/>
        </authorList>
    </citation>
    <scope>NUCLEOTIDE SEQUENCE [LARGE SCALE GENOMIC DNA]</scope>
    <source>
        <strain evidence="11 12">DCMF</strain>
    </source>
</reference>
<dbReference type="PROSITE" id="PS51012">
    <property type="entry name" value="ABC_TM2"/>
    <property type="match status" value="1"/>
</dbReference>
<evidence type="ECO:0000256" key="7">
    <source>
        <dbReference type="ARBA" id="ARBA00022989"/>
    </source>
</evidence>
<dbReference type="OrthoDB" id="9786910at2"/>
<evidence type="ECO:0000256" key="3">
    <source>
        <dbReference type="ARBA" id="ARBA00022448"/>
    </source>
</evidence>
<dbReference type="AlphaFoldDB" id="A0A3G1KZ99"/>
<name>A0A3G1KZ99_FORW1</name>
<keyword evidence="5" id="KW-0997">Cell inner membrane</keyword>
<evidence type="ECO:0000313" key="11">
    <source>
        <dbReference type="EMBL" id="ATW27727.1"/>
    </source>
</evidence>
<feature type="transmembrane region" description="Helical" evidence="9">
    <location>
        <begin position="63"/>
        <end position="83"/>
    </location>
</feature>
<comment type="subcellular location">
    <subcellularLocation>
        <location evidence="1">Cell inner membrane</location>
        <topology evidence="1">Multi-pass membrane protein</topology>
    </subcellularLocation>
    <subcellularLocation>
        <location evidence="9">Cell membrane</location>
        <topology evidence="9">Multi-pass membrane protein</topology>
    </subcellularLocation>
</comment>
<evidence type="ECO:0000313" key="12">
    <source>
        <dbReference type="Proteomes" id="UP000323521"/>
    </source>
</evidence>
<keyword evidence="6 9" id="KW-0812">Transmembrane</keyword>
<evidence type="ECO:0000256" key="6">
    <source>
        <dbReference type="ARBA" id="ARBA00022692"/>
    </source>
</evidence>
<keyword evidence="3 9" id="KW-0813">Transport</keyword>
<keyword evidence="8 9" id="KW-0472">Membrane</keyword>
<proteinExistence type="inferred from homology"/>
<dbReference type="PANTHER" id="PTHR30413">
    <property type="entry name" value="INNER MEMBRANE TRANSPORT PERMEASE"/>
    <property type="match status" value="1"/>
</dbReference>
<evidence type="ECO:0000256" key="1">
    <source>
        <dbReference type="ARBA" id="ARBA00004429"/>
    </source>
</evidence>
<keyword evidence="4 9" id="KW-1003">Cell membrane</keyword>
<dbReference type="Proteomes" id="UP000323521">
    <property type="component" value="Chromosome"/>
</dbReference>
<evidence type="ECO:0000256" key="4">
    <source>
        <dbReference type="ARBA" id="ARBA00022475"/>
    </source>
</evidence>